<reference evidence="2" key="2">
    <citation type="submission" date="2015-01" db="EMBL/GenBank/DDBJ databases">
        <title>Evolutionary Origins and Diversification of the Mycorrhizal Mutualists.</title>
        <authorList>
            <consortium name="DOE Joint Genome Institute"/>
            <consortium name="Mycorrhizal Genomics Consortium"/>
            <person name="Kohler A."/>
            <person name="Kuo A."/>
            <person name="Nagy L.G."/>
            <person name="Floudas D."/>
            <person name="Copeland A."/>
            <person name="Barry K.W."/>
            <person name="Cichocki N."/>
            <person name="Veneault-Fourrey C."/>
            <person name="LaButti K."/>
            <person name="Lindquist E.A."/>
            <person name="Lipzen A."/>
            <person name="Lundell T."/>
            <person name="Morin E."/>
            <person name="Murat C."/>
            <person name="Riley R."/>
            <person name="Ohm R."/>
            <person name="Sun H."/>
            <person name="Tunlid A."/>
            <person name="Henrissat B."/>
            <person name="Grigoriev I.V."/>
            <person name="Hibbett D.S."/>
            <person name="Martin F."/>
        </authorList>
    </citation>
    <scope>NUCLEOTIDE SEQUENCE [LARGE SCALE GENOMIC DNA]</scope>
    <source>
        <strain evidence="2">F 1598</strain>
    </source>
</reference>
<feature type="non-terminal residue" evidence="1">
    <location>
        <position position="55"/>
    </location>
</feature>
<organism evidence="1 2">
    <name type="scientific">Piloderma croceum (strain F 1598)</name>
    <dbReference type="NCBI Taxonomy" id="765440"/>
    <lineage>
        <taxon>Eukaryota</taxon>
        <taxon>Fungi</taxon>
        <taxon>Dikarya</taxon>
        <taxon>Basidiomycota</taxon>
        <taxon>Agaricomycotina</taxon>
        <taxon>Agaricomycetes</taxon>
        <taxon>Agaricomycetidae</taxon>
        <taxon>Atheliales</taxon>
        <taxon>Atheliaceae</taxon>
        <taxon>Piloderma</taxon>
    </lineage>
</organism>
<dbReference type="EMBL" id="KN832977">
    <property type="protein sequence ID" value="KIM88439.1"/>
    <property type="molecule type" value="Genomic_DNA"/>
</dbReference>
<dbReference type="Proteomes" id="UP000054166">
    <property type="component" value="Unassembled WGS sequence"/>
</dbReference>
<reference evidence="1 2" key="1">
    <citation type="submission" date="2014-04" db="EMBL/GenBank/DDBJ databases">
        <authorList>
            <consortium name="DOE Joint Genome Institute"/>
            <person name="Kuo A."/>
            <person name="Tarkka M."/>
            <person name="Buscot F."/>
            <person name="Kohler A."/>
            <person name="Nagy L.G."/>
            <person name="Floudas D."/>
            <person name="Copeland A."/>
            <person name="Barry K.W."/>
            <person name="Cichocki N."/>
            <person name="Veneault-Fourrey C."/>
            <person name="LaButti K."/>
            <person name="Lindquist E.A."/>
            <person name="Lipzen A."/>
            <person name="Lundell T."/>
            <person name="Morin E."/>
            <person name="Murat C."/>
            <person name="Sun H."/>
            <person name="Tunlid A."/>
            <person name="Henrissat B."/>
            <person name="Grigoriev I.V."/>
            <person name="Hibbett D.S."/>
            <person name="Martin F."/>
            <person name="Nordberg H.P."/>
            <person name="Cantor M.N."/>
            <person name="Hua S.X."/>
        </authorList>
    </citation>
    <scope>NUCLEOTIDE SEQUENCE [LARGE SCALE GENOMIC DNA]</scope>
    <source>
        <strain evidence="1 2">F 1598</strain>
    </source>
</reference>
<name>A0A0C3G9M0_PILCF</name>
<dbReference type="HOGENOM" id="CLU_3112071_0_0_1"/>
<evidence type="ECO:0000313" key="2">
    <source>
        <dbReference type="Proteomes" id="UP000054166"/>
    </source>
</evidence>
<dbReference type="AlphaFoldDB" id="A0A0C3G9M0"/>
<accession>A0A0C3G9M0</accession>
<gene>
    <name evidence="1" type="ORF">PILCRDRAFT_814337</name>
</gene>
<keyword evidence="2" id="KW-1185">Reference proteome</keyword>
<protein>
    <submittedName>
        <fullName evidence="1">Uncharacterized protein</fullName>
    </submittedName>
</protein>
<proteinExistence type="predicted"/>
<dbReference type="InParanoid" id="A0A0C3G9M0"/>
<sequence length="55" mass="6189">MLKVSGSLALWTWLSVLALYLLLSVCLQVSVLLSGSTLVLDPWLLWLVRVVEQYV</sequence>
<evidence type="ECO:0000313" key="1">
    <source>
        <dbReference type="EMBL" id="KIM88439.1"/>
    </source>
</evidence>